<sequence>MAFILGGFSHLFAFKGAFQAEVVLGENENAESAIRRFRKAVMSSGHIQETRRRRYFENKQDILKRKQSTPRNKKGGKPRTAAQAIADKEAAALNPQGQRGGGRRNFNN</sequence>
<dbReference type="GO" id="GO:0005840">
    <property type="term" value="C:ribosome"/>
    <property type="evidence" value="ECO:0007669"/>
    <property type="project" value="UniProtKB-KW"/>
</dbReference>
<gene>
    <name evidence="5" type="ORF">OMED0929_LOCUS7013</name>
</gene>
<evidence type="ECO:0000256" key="1">
    <source>
        <dbReference type="ARBA" id="ARBA00006640"/>
    </source>
</evidence>
<name>A0A6T5T4W0_9CHLO</name>
<feature type="region of interest" description="Disordered" evidence="4">
    <location>
        <begin position="57"/>
        <end position="83"/>
    </location>
</feature>
<dbReference type="Gene3D" id="1.20.5.1150">
    <property type="entry name" value="Ribosomal protein S8"/>
    <property type="match status" value="1"/>
</dbReference>
<dbReference type="PRINTS" id="PR00976">
    <property type="entry name" value="RIBOSOMALS21"/>
</dbReference>
<comment type="similarity">
    <text evidence="1">Belongs to the bacterial ribosomal protein bS21 family.</text>
</comment>
<dbReference type="PANTHER" id="PTHR21109">
    <property type="entry name" value="MITOCHONDRIAL 28S RIBOSOMAL PROTEIN S21"/>
    <property type="match status" value="1"/>
</dbReference>
<dbReference type="GO" id="GO:0003735">
    <property type="term" value="F:structural constituent of ribosome"/>
    <property type="evidence" value="ECO:0007669"/>
    <property type="project" value="InterPro"/>
</dbReference>
<dbReference type="GO" id="GO:1990904">
    <property type="term" value="C:ribonucleoprotein complex"/>
    <property type="evidence" value="ECO:0007669"/>
    <property type="project" value="UniProtKB-KW"/>
</dbReference>
<dbReference type="InterPro" id="IPR038380">
    <property type="entry name" value="Ribosomal_bS21_sf"/>
</dbReference>
<organism evidence="5">
    <name type="scientific">Ostreococcus mediterraneus</name>
    <dbReference type="NCBI Taxonomy" id="1486918"/>
    <lineage>
        <taxon>Eukaryota</taxon>
        <taxon>Viridiplantae</taxon>
        <taxon>Chlorophyta</taxon>
        <taxon>Mamiellophyceae</taxon>
        <taxon>Mamiellales</taxon>
        <taxon>Bathycoccaceae</taxon>
        <taxon>Ostreococcus</taxon>
    </lineage>
</organism>
<dbReference type="AlphaFoldDB" id="A0A6T5T4W0"/>
<proteinExistence type="inferred from homology"/>
<dbReference type="EMBL" id="HBEW01008313">
    <property type="protein sequence ID" value="CAD8588520.1"/>
    <property type="molecule type" value="Transcribed_RNA"/>
</dbReference>
<reference evidence="5" key="1">
    <citation type="submission" date="2021-01" db="EMBL/GenBank/DDBJ databases">
        <authorList>
            <person name="Corre E."/>
            <person name="Pelletier E."/>
            <person name="Niang G."/>
            <person name="Scheremetjew M."/>
            <person name="Finn R."/>
            <person name="Kale V."/>
            <person name="Holt S."/>
            <person name="Cochrane G."/>
            <person name="Meng A."/>
            <person name="Brown T."/>
            <person name="Cohen L."/>
        </authorList>
    </citation>
    <scope>NUCLEOTIDE SEQUENCE</scope>
    <source>
        <strain evidence="5">Clade-D-RCC2572</strain>
    </source>
</reference>
<dbReference type="Pfam" id="PF01165">
    <property type="entry name" value="Ribosomal_S21"/>
    <property type="match status" value="1"/>
</dbReference>
<dbReference type="InterPro" id="IPR001911">
    <property type="entry name" value="Ribosomal_bS21"/>
</dbReference>
<evidence type="ECO:0000256" key="4">
    <source>
        <dbReference type="SAM" id="MobiDB-lite"/>
    </source>
</evidence>
<keyword evidence="3" id="KW-0687">Ribonucleoprotein</keyword>
<dbReference type="PANTHER" id="PTHR21109:SF0">
    <property type="entry name" value="SMALL RIBOSOMAL SUBUNIT PROTEIN BS21M"/>
    <property type="match status" value="1"/>
</dbReference>
<evidence type="ECO:0008006" key="6">
    <source>
        <dbReference type="Google" id="ProtNLM"/>
    </source>
</evidence>
<keyword evidence="2" id="KW-0689">Ribosomal protein</keyword>
<accession>A0A6T5T4W0</accession>
<evidence type="ECO:0000256" key="2">
    <source>
        <dbReference type="ARBA" id="ARBA00022980"/>
    </source>
</evidence>
<dbReference type="NCBIfam" id="TIGR00030">
    <property type="entry name" value="S21p"/>
    <property type="match status" value="1"/>
</dbReference>
<feature type="compositionally biased region" description="Basic residues" evidence="4">
    <location>
        <begin position="65"/>
        <end position="77"/>
    </location>
</feature>
<protein>
    <recommendedName>
        <fullName evidence="6">30S ribosomal protein S21</fullName>
    </recommendedName>
</protein>
<dbReference type="GO" id="GO:0006412">
    <property type="term" value="P:translation"/>
    <property type="evidence" value="ECO:0007669"/>
    <property type="project" value="InterPro"/>
</dbReference>
<evidence type="ECO:0000256" key="3">
    <source>
        <dbReference type="ARBA" id="ARBA00023274"/>
    </source>
</evidence>
<evidence type="ECO:0000313" key="5">
    <source>
        <dbReference type="EMBL" id="CAD8588520.1"/>
    </source>
</evidence>